<organism evidence="1 2">
    <name type="scientific">Corynespora cassiicola Philippines</name>
    <dbReference type="NCBI Taxonomy" id="1448308"/>
    <lineage>
        <taxon>Eukaryota</taxon>
        <taxon>Fungi</taxon>
        <taxon>Dikarya</taxon>
        <taxon>Ascomycota</taxon>
        <taxon>Pezizomycotina</taxon>
        <taxon>Dothideomycetes</taxon>
        <taxon>Pleosporomycetidae</taxon>
        <taxon>Pleosporales</taxon>
        <taxon>Corynesporascaceae</taxon>
        <taxon>Corynespora</taxon>
    </lineage>
</organism>
<protein>
    <submittedName>
        <fullName evidence="1">Uncharacterized protein</fullName>
    </submittedName>
</protein>
<gene>
    <name evidence="1" type="ORF">BS50DRAFT_306183</name>
</gene>
<reference evidence="1 2" key="1">
    <citation type="journal article" date="2018" name="Front. Microbiol.">
        <title>Genome-Wide Analysis of Corynespora cassiicola Leaf Fall Disease Putative Effectors.</title>
        <authorList>
            <person name="Lopez D."/>
            <person name="Ribeiro S."/>
            <person name="Label P."/>
            <person name="Fumanal B."/>
            <person name="Venisse J.S."/>
            <person name="Kohler A."/>
            <person name="de Oliveira R.R."/>
            <person name="Labutti K."/>
            <person name="Lipzen A."/>
            <person name="Lail K."/>
            <person name="Bauer D."/>
            <person name="Ohm R.A."/>
            <person name="Barry K.W."/>
            <person name="Spatafora J."/>
            <person name="Grigoriev I.V."/>
            <person name="Martin F.M."/>
            <person name="Pujade-Renaud V."/>
        </authorList>
    </citation>
    <scope>NUCLEOTIDE SEQUENCE [LARGE SCALE GENOMIC DNA]</scope>
    <source>
        <strain evidence="1 2">Philippines</strain>
    </source>
</reference>
<proteinExistence type="predicted"/>
<sequence length="166" mass="18240">MVWAFAFGDTVGKARHLIFLNPLNPLTESAEFGHVTTALWPADWANRDAGVEHRGTRTGGSLPPPSSKPCRGEMGWACEDSAAIAKRRRLPLSDRKCKPSQRAQGSRPRARHWLQHASIWGRPWLIAHGERLQMRAVRGAPMAGVASGDATGLRLCRQAFPAMGRN</sequence>
<keyword evidence="2" id="KW-1185">Reference proteome</keyword>
<dbReference type="EMBL" id="KZ678132">
    <property type="protein sequence ID" value="PSN70122.1"/>
    <property type="molecule type" value="Genomic_DNA"/>
</dbReference>
<dbReference type="Proteomes" id="UP000240883">
    <property type="component" value="Unassembled WGS sequence"/>
</dbReference>
<accession>A0A2T2NXH7</accession>
<name>A0A2T2NXH7_CORCC</name>
<evidence type="ECO:0000313" key="1">
    <source>
        <dbReference type="EMBL" id="PSN70122.1"/>
    </source>
</evidence>
<dbReference type="AlphaFoldDB" id="A0A2T2NXH7"/>
<evidence type="ECO:0000313" key="2">
    <source>
        <dbReference type="Proteomes" id="UP000240883"/>
    </source>
</evidence>